<dbReference type="SMART" id="SM00368">
    <property type="entry name" value="LRR_RI"/>
    <property type="match status" value="6"/>
</dbReference>
<feature type="region of interest" description="Disordered" evidence="11">
    <location>
        <begin position="1"/>
        <end position="43"/>
    </location>
</feature>
<gene>
    <name evidence="14" type="primary">LOC115389900</name>
</gene>
<evidence type="ECO:0000256" key="9">
    <source>
        <dbReference type="ARBA" id="ARBA00023233"/>
    </source>
</evidence>
<evidence type="ECO:0000313" key="15">
    <source>
        <dbReference type="Proteomes" id="UP000472267"/>
    </source>
</evidence>
<dbReference type="PROSITE" id="PS51830">
    <property type="entry name" value="FIIND"/>
    <property type="match status" value="1"/>
</dbReference>
<dbReference type="GO" id="GO:0008233">
    <property type="term" value="F:peptidase activity"/>
    <property type="evidence" value="ECO:0007669"/>
    <property type="project" value="UniProtKB-KW"/>
</dbReference>
<keyword evidence="9" id="KW-1271">Inflammasome</keyword>
<feature type="region of interest" description="Disordered" evidence="11">
    <location>
        <begin position="342"/>
        <end position="365"/>
    </location>
</feature>
<evidence type="ECO:0000256" key="2">
    <source>
        <dbReference type="ARBA" id="ARBA00004187"/>
    </source>
</evidence>
<proteinExistence type="inferred from homology"/>
<feature type="region of interest" description="Disordered" evidence="11">
    <location>
        <begin position="801"/>
        <end position="840"/>
    </location>
</feature>
<dbReference type="InterPro" id="IPR051261">
    <property type="entry name" value="NLR"/>
</dbReference>
<evidence type="ECO:0000256" key="8">
    <source>
        <dbReference type="ARBA" id="ARBA00022737"/>
    </source>
</evidence>
<evidence type="ECO:0000256" key="4">
    <source>
        <dbReference type="ARBA" id="ARBA00022490"/>
    </source>
</evidence>
<evidence type="ECO:0000256" key="10">
    <source>
        <dbReference type="ARBA" id="ARBA00038296"/>
    </source>
</evidence>
<keyword evidence="8" id="KW-0677">Repeat</keyword>
<keyword evidence="6" id="KW-0433">Leucine-rich repeat</keyword>
<feature type="domain" description="FIIND" evidence="13">
    <location>
        <begin position="535"/>
        <end position="808"/>
    </location>
</feature>
<dbReference type="Pfam" id="PF23679">
    <property type="entry name" value="UPA-FIIND"/>
    <property type="match status" value="1"/>
</dbReference>
<evidence type="ECO:0000256" key="3">
    <source>
        <dbReference type="ARBA" id="ARBA00004193"/>
    </source>
</evidence>
<reference evidence="14" key="1">
    <citation type="submission" date="2019-06" db="EMBL/GenBank/DDBJ databases">
        <authorList>
            <consortium name="Wellcome Sanger Institute Data Sharing"/>
        </authorList>
    </citation>
    <scope>NUCLEOTIDE SEQUENCE [LARGE SCALE GENOMIC DNA]</scope>
</reference>
<dbReference type="Pfam" id="PF13553">
    <property type="entry name" value="FIIND"/>
    <property type="match status" value="1"/>
</dbReference>
<comment type="subcellular location">
    <subcellularLocation>
        <location evidence="2">Basolateral cell membrane</location>
    </subcellularLocation>
    <subcellularLocation>
        <location evidence="3">Cell membrane</location>
        <topology evidence="3">Lipid-anchor</topology>
    </subcellularLocation>
    <subcellularLocation>
        <location evidence="1">Inflammasome</location>
    </subcellularLocation>
</comment>
<dbReference type="InterPro" id="IPR001315">
    <property type="entry name" value="CARD"/>
</dbReference>
<evidence type="ECO:0000256" key="1">
    <source>
        <dbReference type="ARBA" id="ARBA00004110"/>
    </source>
</evidence>
<evidence type="ECO:0000313" key="14">
    <source>
        <dbReference type="Ensembl" id="ENSSFAP00005003511.1"/>
    </source>
</evidence>
<dbReference type="GO" id="GO:0012501">
    <property type="term" value="P:programmed cell death"/>
    <property type="evidence" value="ECO:0007669"/>
    <property type="project" value="UniProtKB-KW"/>
</dbReference>
<dbReference type="Proteomes" id="UP000472267">
    <property type="component" value="Chromosome 6"/>
</dbReference>
<evidence type="ECO:0000259" key="12">
    <source>
        <dbReference type="PROSITE" id="PS50209"/>
    </source>
</evidence>
<organism evidence="14 15">
    <name type="scientific">Salarias fasciatus</name>
    <name type="common">Jewelled blenny</name>
    <name type="synonym">Blennius fasciatus</name>
    <dbReference type="NCBI Taxonomy" id="181472"/>
    <lineage>
        <taxon>Eukaryota</taxon>
        <taxon>Metazoa</taxon>
        <taxon>Chordata</taxon>
        <taxon>Craniata</taxon>
        <taxon>Vertebrata</taxon>
        <taxon>Euteleostomi</taxon>
        <taxon>Actinopterygii</taxon>
        <taxon>Neopterygii</taxon>
        <taxon>Teleostei</taxon>
        <taxon>Neoteleostei</taxon>
        <taxon>Acanthomorphata</taxon>
        <taxon>Ovalentaria</taxon>
        <taxon>Blenniimorphae</taxon>
        <taxon>Blenniiformes</taxon>
        <taxon>Blennioidei</taxon>
        <taxon>Blenniidae</taxon>
        <taxon>Salariinae</taxon>
        <taxon>Salarias</taxon>
    </lineage>
</organism>
<dbReference type="InterPro" id="IPR025307">
    <property type="entry name" value="FIIND_dom"/>
</dbReference>
<dbReference type="PANTHER" id="PTHR24106">
    <property type="entry name" value="NACHT, LRR AND CARD DOMAINS-CONTAINING"/>
    <property type="match status" value="1"/>
</dbReference>
<dbReference type="InterPro" id="IPR032675">
    <property type="entry name" value="LRR_dom_sf"/>
</dbReference>
<feature type="compositionally biased region" description="Low complexity" evidence="11">
    <location>
        <begin position="802"/>
        <end position="815"/>
    </location>
</feature>
<dbReference type="GO" id="GO:0006508">
    <property type="term" value="P:proteolysis"/>
    <property type="evidence" value="ECO:0007669"/>
    <property type="project" value="UniProtKB-KW"/>
</dbReference>
<dbReference type="Gene3D" id="1.10.533.10">
    <property type="entry name" value="Death Domain, Fas"/>
    <property type="match status" value="1"/>
</dbReference>
<comment type="similarity">
    <text evidence="10">Belongs to the NOD1-NOD2 family.</text>
</comment>
<dbReference type="GO" id="GO:0042981">
    <property type="term" value="P:regulation of apoptotic process"/>
    <property type="evidence" value="ECO:0007669"/>
    <property type="project" value="InterPro"/>
</dbReference>
<dbReference type="GO" id="GO:0061702">
    <property type="term" value="C:canonical inflammasome complex"/>
    <property type="evidence" value="ECO:0007669"/>
    <property type="project" value="UniProtKB-SubCell"/>
</dbReference>
<dbReference type="Gene3D" id="3.80.10.10">
    <property type="entry name" value="Ribonuclease Inhibitor"/>
    <property type="match status" value="1"/>
</dbReference>
<dbReference type="Ensembl" id="ENSSFAT00005003764.1">
    <property type="protein sequence ID" value="ENSSFAP00005003511.1"/>
    <property type="gene ID" value="ENSSFAG00005002372.1"/>
</dbReference>
<keyword evidence="15" id="KW-1185">Reference proteome</keyword>
<dbReference type="GeneID" id="115389900"/>
<keyword evidence="7" id="KW-0378">Hydrolase</keyword>
<feature type="domain" description="CARD" evidence="12">
    <location>
        <begin position="837"/>
        <end position="927"/>
    </location>
</feature>
<keyword evidence="4" id="KW-0963">Cytoplasm</keyword>
<keyword evidence="7" id="KW-0645">Protease</keyword>
<dbReference type="Pfam" id="PF00619">
    <property type="entry name" value="CARD"/>
    <property type="match status" value="1"/>
</dbReference>
<accession>A0A672F9H1</accession>
<sequence length="927" mass="103173">MSDGDSEKKGGSSSAAPPISKTRSCKEQSSQADDLKPGPRNISVNLSETESEELERFCAELESPQQTVEILRLIDGSLSKRCCLALTSALEAKPSSLRELHLNGVKFHNGDQLKLLCDALGRQHCRIRTLRLVDCDLRWDSCVYLSSAIMSNPSHLKELDLSVNQLEDVGMKHLCRGLMKKNCMLERLKLTSCHLSGKGCTYLKPLLMSKHCHLQNLDLSCNSLKDDGIKELSVGLSSPNCRLSSLSLTHCEVSDEGWASLVKALKKRSVPLDELDLQGNDLSFDGMKSLNEYKMGLGIGEGLSKNPVVRYQGSYMGVEPTIQTLRRPSRWSEIPIVLQYQGPINKPPSDKSHLTLASSRGNTQDEKTEVNVHISGHDQWSPPFPIQFQGPSKFQSEKFDEHGRISYRPSRWSEIPIVPQNQGPINKPPSDKSHLTLASSRGNTQDEKTEVNMHISGHDQWSPPFPVQLQGPSKFQSDKFDEHGRISYRHIVQIKIPTKLHFRGPINKPPSDKSHLTLASSRGNTQDEKTEVNMLQGPSKFQSDKFDEHGRISYRFTGLGPGVFLCQLTGLGFTMTRQGELLFRIIQWDEELLQAAGKVPAGPLFKIEGTTNAVSQLHLLHCEPNPACSNGLSVAHMVEEGMNILEPLKINDTHVVVDVSHFSAFGLVINFFRDIIKRPIRSQVLLFHHPTWTEDLQKVNVFLLPKNIPLEEAKSQQRNAEYIDATSLCELIENHCYTLACPESTLVQPKNSKFYSSFETVDHPNFEIHLKRTTKGGTVVVKGQDGTTAWEYYMTLTGSGGTSASSSTSQSAQPPANDPSLAPLRADVSGPDSTTRDLQTSKKKLLSFRNGFIESISMSNLHQLMDELLQTCVINDREYQDLRDVAPTSRAATALIDMVRNKGGEALKKMMEALSQIDPHLYSHLNS</sequence>
<keyword evidence="5" id="KW-1210">Necrosis</keyword>
<dbReference type="InterPro" id="IPR001611">
    <property type="entry name" value="Leu-rich_rpt"/>
</dbReference>
<reference evidence="14" key="3">
    <citation type="submission" date="2025-09" db="UniProtKB">
        <authorList>
            <consortium name="Ensembl"/>
        </authorList>
    </citation>
    <scope>IDENTIFICATION</scope>
</reference>
<feature type="region of interest" description="Disordered" evidence="11">
    <location>
        <begin position="502"/>
        <end position="531"/>
    </location>
</feature>
<evidence type="ECO:0000256" key="11">
    <source>
        <dbReference type="SAM" id="MobiDB-lite"/>
    </source>
</evidence>
<dbReference type="RefSeq" id="XP_029949333.1">
    <property type="nucleotide sequence ID" value="XM_030093473.1"/>
</dbReference>
<dbReference type="InParanoid" id="A0A672F9H1"/>
<reference evidence="14" key="2">
    <citation type="submission" date="2025-08" db="UniProtKB">
        <authorList>
            <consortium name="Ensembl"/>
        </authorList>
    </citation>
    <scope>IDENTIFICATION</scope>
</reference>
<evidence type="ECO:0000259" key="13">
    <source>
        <dbReference type="PROSITE" id="PS51830"/>
    </source>
</evidence>
<dbReference type="OrthoDB" id="8891580at2759"/>
<protein>
    <submittedName>
        <fullName evidence="14">Ribonuclease inhibitor-like</fullName>
    </submittedName>
</protein>
<feature type="region of interest" description="Disordered" evidence="11">
    <location>
        <begin position="417"/>
        <end position="445"/>
    </location>
</feature>
<dbReference type="AlphaFoldDB" id="A0A672F9H1"/>
<evidence type="ECO:0000256" key="7">
    <source>
        <dbReference type="ARBA" id="ARBA00022670"/>
    </source>
</evidence>
<dbReference type="PROSITE" id="PS50209">
    <property type="entry name" value="CARD"/>
    <property type="match status" value="1"/>
</dbReference>
<evidence type="ECO:0000256" key="6">
    <source>
        <dbReference type="ARBA" id="ARBA00022614"/>
    </source>
</evidence>
<name>A0A672F9H1_SALFA</name>
<dbReference type="GO" id="GO:0016323">
    <property type="term" value="C:basolateral plasma membrane"/>
    <property type="evidence" value="ECO:0007669"/>
    <property type="project" value="UniProtKB-SubCell"/>
</dbReference>
<dbReference type="SUPFAM" id="SSF47986">
    <property type="entry name" value="DEATH domain"/>
    <property type="match status" value="1"/>
</dbReference>
<dbReference type="InterPro" id="IPR011029">
    <property type="entry name" value="DEATH-like_dom_sf"/>
</dbReference>
<feature type="compositionally biased region" description="Basic and acidic residues" evidence="11">
    <location>
        <begin position="1"/>
        <end position="10"/>
    </location>
</feature>
<dbReference type="Pfam" id="PF13516">
    <property type="entry name" value="LRR_6"/>
    <property type="match status" value="4"/>
</dbReference>
<dbReference type="SUPFAM" id="SSF52047">
    <property type="entry name" value="RNI-like"/>
    <property type="match status" value="1"/>
</dbReference>
<evidence type="ECO:0000256" key="5">
    <source>
        <dbReference type="ARBA" id="ARBA00022590"/>
    </source>
</evidence>